<evidence type="ECO:0000313" key="3">
    <source>
        <dbReference type="Proteomes" id="UP000178520"/>
    </source>
</evidence>
<proteinExistence type="predicted"/>
<feature type="transmembrane region" description="Helical" evidence="1">
    <location>
        <begin position="42"/>
        <end position="60"/>
    </location>
</feature>
<keyword evidence="1" id="KW-0812">Transmembrane</keyword>
<name>A0A1F8EA47_9BACT</name>
<feature type="transmembrane region" description="Helical" evidence="1">
    <location>
        <begin position="7"/>
        <end position="22"/>
    </location>
</feature>
<gene>
    <name evidence="2" type="ORF">A2735_01380</name>
</gene>
<feature type="transmembrane region" description="Helical" evidence="1">
    <location>
        <begin position="211"/>
        <end position="242"/>
    </location>
</feature>
<protein>
    <submittedName>
        <fullName evidence="2">Uncharacterized protein</fullName>
    </submittedName>
</protein>
<dbReference type="STRING" id="1802660.A2735_01380"/>
<feature type="transmembrane region" description="Helical" evidence="1">
    <location>
        <begin position="120"/>
        <end position="141"/>
    </location>
</feature>
<feature type="transmembrane region" description="Helical" evidence="1">
    <location>
        <begin position="72"/>
        <end position="100"/>
    </location>
</feature>
<keyword evidence="1" id="KW-1133">Transmembrane helix</keyword>
<evidence type="ECO:0000313" key="2">
    <source>
        <dbReference type="EMBL" id="OGM97791.1"/>
    </source>
</evidence>
<comment type="caution">
    <text evidence="2">The sequence shown here is derived from an EMBL/GenBank/DDBJ whole genome shotgun (WGS) entry which is preliminary data.</text>
</comment>
<dbReference type="AlphaFoldDB" id="A0A1F8EA47"/>
<reference evidence="2 3" key="1">
    <citation type="journal article" date="2016" name="Nat. Commun.">
        <title>Thousands of microbial genomes shed light on interconnected biogeochemical processes in an aquifer system.</title>
        <authorList>
            <person name="Anantharaman K."/>
            <person name="Brown C.T."/>
            <person name="Hug L.A."/>
            <person name="Sharon I."/>
            <person name="Castelle C.J."/>
            <person name="Probst A.J."/>
            <person name="Thomas B.C."/>
            <person name="Singh A."/>
            <person name="Wilkins M.J."/>
            <person name="Karaoz U."/>
            <person name="Brodie E.L."/>
            <person name="Williams K.H."/>
            <person name="Hubbard S.S."/>
            <person name="Banfield J.F."/>
        </authorList>
    </citation>
    <scope>NUCLEOTIDE SEQUENCE [LARGE SCALE GENOMIC DNA]</scope>
</reference>
<sequence>MAKSYKLIVWHLLVAVLVWWMWKAGKSVGFNTVTGVDIQLPSFVAFLLLIAVIVLGYILFRQRRWSASIAGILGISFLMAFGWNWLNLLSVGVVLGFNFWSATRVRREINERRVLNIKDAFYHGLMPVVLGLFVMISFAAYQGPLLNEIKDAQQLPSQAQIFFKQIVEGTVGQKIKAPAEQRNWIINEIASQTLQQINGVMKPYFQYAPPILAFGLFLILWGLSFIFIWLGILVGMILYWILKKTHVVRVEEREVKAEVLVV</sequence>
<evidence type="ECO:0000256" key="1">
    <source>
        <dbReference type="SAM" id="Phobius"/>
    </source>
</evidence>
<accession>A0A1F8EA47</accession>
<keyword evidence="1" id="KW-0472">Membrane</keyword>
<dbReference type="EMBL" id="MGJA01000008">
    <property type="protein sequence ID" value="OGM97791.1"/>
    <property type="molecule type" value="Genomic_DNA"/>
</dbReference>
<organism evidence="2 3">
    <name type="scientific">Candidatus Yanofskybacteria bacterium RIFCSPHIGHO2_01_FULL_41_21</name>
    <dbReference type="NCBI Taxonomy" id="1802660"/>
    <lineage>
        <taxon>Bacteria</taxon>
        <taxon>Candidatus Yanofskyibacteriota</taxon>
    </lineage>
</organism>
<dbReference type="Proteomes" id="UP000178520">
    <property type="component" value="Unassembled WGS sequence"/>
</dbReference>